<proteinExistence type="predicted"/>
<accession>A0A381Q7T8</accession>
<dbReference type="Pfam" id="PF04267">
    <property type="entry name" value="SoxD"/>
    <property type="match status" value="1"/>
</dbReference>
<organism evidence="1">
    <name type="scientific">marine metagenome</name>
    <dbReference type="NCBI Taxonomy" id="408172"/>
    <lineage>
        <taxon>unclassified sequences</taxon>
        <taxon>metagenomes</taxon>
        <taxon>ecological metagenomes</taxon>
    </lineage>
</organism>
<sequence>MSFQLNCPNCGKRAVSEFTFKSELKNRPAADADFSEWTDYVYFRENNMGRQIEWWHHRSGCQSWFLAERDTLNNTDHRSFWYEDLEQNSKDKDGES</sequence>
<evidence type="ECO:0000313" key="1">
    <source>
        <dbReference type="EMBL" id="SUZ75381.1"/>
    </source>
</evidence>
<dbReference type="GO" id="GO:0008115">
    <property type="term" value="F:sarcosine oxidase activity"/>
    <property type="evidence" value="ECO:0007669"/>
    <property type="project" value="InterPro"/>
</dbReference>
<dbReference type="Gene3D" id="3.30.2270.10">
    <property type="entry name" value="Folate-binding superfamily"/>
    <property type="match status" value="1"/>
</dbReference>
<dbReference type="InterPro" id="IPR006279">
    <property type="entry name" value="SoxD"/>
</dbReference>
<reference evidence="1" key="1">
    <citation type="submission" date="2018-05" db="EMBL/GenBank/DDBJ databases">
        <authorList>
            <person name="Lanie J.A."/>
            <person name="Ng W.-L."/>
            <person name="Kazmierczak K.M."/>
            <person name="Andrzejewski T.M."/>
            <person name="Davidsen T.M."/>
            <person name="Wayne K.J."/>
            <person name="Tettelin H."/>
            <person name="Glass J.I."/>
            <person name="Rusch D."/>
            <person name="Podicherti R."/>
            <person name="Tsui H.-C.T."/>
            <person name="Winkler M.E."/>
        </authorList>
    </citation>
    <scope>NUCLEOTIDE SEQUENCE</scope>
</reference>
<evidence type="ECO:0008006" key="2">
    <source>
        <dbReference type="Google" id="ProtNLM"/>
    </source>
</evidence>
<dbReference type="InterPro" id="IPR038561">
    <property type="entry name" value="SoxD_sf"/>
</dbReference>
<gene>
    <name evidence="1" type="ORF">METZ01_LOCUS28235</name>
</gene>
<protein>
    <recommendedName>
        <fullName evidence="2">Sarcosine oxidase subunit delta</fullName>
    </recommendedName>
</protein>
<dbReference type="AlphaFoldDB" id="A0A381Q7T8"/>
<dbReference type="EMBL" id="UINC01001243">
    <property type="protein sequence ID" value="SUZ75381.1"/>
    <property type="molecule type" value="Genomic_DNA"/>
</dbReference>
<dbReference type="GO" id="GO:0046653">
    <property type="term" value="P:tetrahydrofolate metabolic process"/>
    <property type="evidence" value="ECO:0007669"/>
    <property type="project" value="InterPro"/>
</dbReference>
<name>A0A381Q7T8_9ZZZZ</name>